<accession>A0A2M4DKZ6</accession>
<evidence type="ECO:0000313" key="2">
    <source>
        <dbReference type="EMBL" id="MBW78236.1"/>
    </source>
</evidence>
<evidence type="ECO:0000256" key="1">
    <source>
        <dbReference type="SAM" id="SignalP"/>
    </source>
</evidence>
<reference evidence="2" key="1">
    <citation type="submission" date="2018-01" db="EMBL/GenBank/DDBJ databases">
        <title>An insight into the sialome of Amazonian anophelines.</title>
        <authorList>
            <person name="Ribeiro J.M."/>
            <person name="Scarpassa V."/>
            <person name="Calvo E."/>
        </authorList>
    </citation>
    <scope>NUCLEOTIDE SEQUENCE</scope>
</reference>
<proteinExistence type="predicted"/>
<feature type="chain" id="PRO_5014837667" evidence="1">
    <location>
        <begin position="22"/>
        <end position="99"/>
    </location>
</feature>
<dbReference type="EMBL" id="GGFL01014058">
    <property type="protein sequence ID" value="MBW78236.1"/>
    <property type="molecule type" value="Transcribed_RNA"/>
</dbReference>
<sequence length="99" mass="10736">MCCSWIASTFAHCCFTSRVCAILSLTCGMCANSSTNRSNRGLKHSLNTFSREGKSTVASSIAPFSMLCDPHRSQSKPRNGTMALLPPTARMNCITKIKT</sequence>
<dbReference type="AlphaFoldDB" id="A0A2M4DKZ6"/>
<name>A0A2M4DKZ6_ANODA</name>
<keyword evidence="1" id="KW-0732">Signal</keyword>
<organism evidence="2">
    <name type="scientific">Anopheles darlingi</name>
    <name type="common">Mosquito</name>
    <dbReference type="NCBI Taxonomy" id="43151"/>
    <lineage>
        <taxon>Eukaryota</taxon>
        <taxon>Metazoa</taxon>
        <taxon>Ecdysozoa</taxon>
        <taxon>Arthropoda</taxon>
        <taxon>Hexapoda</taxon>
        <taxon>Insecta</taxon>
        <taxon>Pterygota</taxon>
        <taxon>Neoptera</taxon>
        <taxon>Endopterygota</taxon>
        <taxon>Diptera</taxon>
        <taxon>Nematocera</taxon>
        <taxon>Culicoidea</taxon>
        <taxon>Culicidae</taxon>
        <taxon>Anophelinae</taxon>
        <taxon>Anopheles</taxon>
    </lineage>
</organism>
<protein>
    <submittedName>
        <fullName evidence="2">Putative secreted protein</fullName>
    </submittedName>
</protein>
<feature type="signal peptide" evidence="1">
    <location>
        <begin position="1"/>
        <end position="21"/>
    </location>
</feature>